<organism evidence="1 2">
    <name type="scientific">Gossypium arboreum</name>
    <name type="common">Tree cotton</name>
    <name type="synonym">Gossypium nanking</name>
    <dbReference type="NCBI Taxonomy" id="29729"/>
    <lineage>
        <taxon>Eukaryota</taxon>
        <taxon>Viridiplantae</taxon>
        <taxon>Streptophyta</taxon>
        <taxon>Embryophyta</taxon>
        <taxon>Tracheophyta</taxon>
        <taxon>Spermatophyta</taxon>
        <taxon>Magnoliopsida</taxon>
        <taxon>eudicotyledons</taxon>
        <taxon>Gunneridae</taxon>
        <taxon>Pentapetalae</taxon>
        <taxon>rosids</taxon>
        <taxon>malvids</taxon>
        <taxon>Malvales</taxon>
        <taxon>Malvaceae</taxon>
        <taxon>Malvoideae</taxon>
        <taxon>Gossypium</taxon>
    </lineage>
</organism>
<keyword evidence="2" id="KW-1185">Reference proteome</keyword>
<keyword evidence="1" id="KW-0675">Receptor</keyword>
<gene>
    <name evidence="1" type="ORF">F383_13732</name>
</gene>
<proteinExistence type="predicted"/>
<protein>
    <submittedName>
        <fullName evidence="1">Secretory phospholipase A2 receptor</fullName>
    </submittedName>
</protein>
<evidence type="ECO:0000313" key="2">
    <source>
        <dbReference type="Proteomes" id="UP000032142"/>
    </source>
</evidence>
<reference evidence="2" key="1">
    <citation type="submission" date="2014-09" db="EMBL/GenBank/DDBJ databases">
        <authorList>
            <person name="Mudge J."/>
            <person name="Ramaraj T."/>
            <person name="Lindquist I.E."/>
            <person name="Bharti A.K."/>
            <person name="Sundararajan A."/>
            <person name="Cameron C.T."/>
            <person name="Woodward J.E."/>
            <person name="May G.D."/>
            <person name="Brubaker C."/>
            <person name="Broadhvest J."/>
            <person name="Wilkins T.A."/>
        </authorList>
    </citation>
    <scope>NUCLEOTIDE SEQUENCE</scope>
    <source>
        <strain evidence="2">cv. AKA8401</strain>
    </source>
</reference>
<dbReference type="EMBL" id="KN454356">
    <property type="protein sequence ID" value="KHG30108.1"/>
    <property type="molecule type" value="Genomic_DNA"/>
</dbReference>
<sequence>MNLIIISFMHIPVSSLNNFILILIFDIPNEPLKIIIILDTWESLHTRCHISINGPAHTSCQSRHSNTVLLIQAVK</sequence>
<evidence type="ECO:0000313" key="1">
    <source>
        <dbReference type="EMBL" id="KHG30108.1"/>
    </source>
</evidence>
<accession>A0A0B0PUF4</accession>
<dbReference type="Proteomes" id="UP000032142">
    <property type="component" value="Unassembled WGS sequence"/>
</dbReference>
<dbReference type="AlphaFoldDB" id="A0A0B0PUF4"/>
<name>A0A0B0PUF4_GOSAR</name>